<reference evidence="3" key="2">
    <citation type="submission" date="2019-06" db="EMBL/GenBank/DDBJ databases">
        <title>Co-occurence of chitin degradation, pigmentation and bioactivity in marine Pseudoalteromonas.</title>
        <authorList>
            <person name="Sonnenschein E.C."/>
            <person name="Bech P.K."/>
        </authorList>
    </citation>
    <scope>NUCLEOTIDE SEQUENCE [LARGE SCALE GENOMIC DNA]</scope>
    <source>
        <strain evidence="3">S1189</strain>
    </source>
</reference>
<dbReference type="OrthoDB" id="9802426at2"/>
<accession>A0A5S3YUR0</accession>
<reference evidence="2 3" key="1">
    <citation type="submission" date="2017-12" db="EMBL/GenBank/DDBJ databases">
        <authorList>
            <person name="Paulsen S."/>
            <person name="Gram L.K."/>
        </authorList>
    </citation>
    <scope>NUCLEOTIDE SEQUENCE [LARGE SCALE GENOMIC DNA]</scope>
    <source>
        <strain evidence="2 3">S1189</strain>
    </source>
</reference>
<evidence type="ECO:0000313" key="2">
    <source>
        <dbReference type="EMBL" id="TMP80575.1"/>
    </source>
</evidence>
<protein>
    <submittedName>
        <fullName evidence="2">Uncharacterized protein</fullName>
    </submittedName>
</protein>
<comment type="caution">
    <text evidence="2">The sequence shown here is derived from an EMBL/GenBank/DDBJ whole genome shotgun (WGS) entry which is preliminary data.</text>
</comment>
<sequence length="604" mass="65769">MNVEAKNIKTPTTFLGASDKNPLFERAEALFKSNWAMANINKESGNNPSDVDITAVLLERIIGDSSEVVSQFYGHVLDPFKSSSDVKASDNKLFGYVAQDALAELKVTTGIEFDPHWSTTLSDGGNYLLDSPFNISINNEPSPDMLEADNDHTLSTITYHVSDKLKYTLPYSTIKFVSPITVYRENIHVVLGSMGQYLKYNIEGAQGTVGPAISDVKTGISQTTQCIADVKQLMTYPTIFRPGNVGLAEDCLTGLDALSNNLDTLNDCLIEYKNLLPRYFDLCSVLLRWSTSVDAIPCSSLGLSGLNSLKISTVSSNNWSVIGNIVSGFGSPISQSGMMAYSFHGKGFSTGFGKISGGMAIVGAIAALIGAIFQLVGEKQLEDRIQSDLKGLNGSINKANTDVTQAITDVNNSLDQLNRFKKQVQQLVADIKGIKVSDNLNMGVLESNLQSFADLNMVYLCGEYAFTMCIQGFKDSEQPLSPSNLNLAAQTAINQLKLFLSYTSPTPKTFKQTLTVGYLIREQQYSALKSWAIQQDISLDKIKQLIIYAALLNSSSPEAAHEKINEIIDVTQQEIKNSLSQNTEALIFSGGCQQQVSEISALSR</sequence>
<name>A0A5S3YUR0_9GAMM</name>
<feature type="transmembrane region" description="Helical" evidence="1">
    <location>
        <begin position="355"/>
        <end position="376"/>
    </location>
</feature>
<keyword evidence="1" id="KW-1133">Transmembrane helix</keyword>
<proteinExistence type="predicted"/>
<evidence type="ECO:0000313" key="3">
    <source>
        <dbReference type="Proteomes" id="UP000307362"/>
    </source>
</evidence>
<evidence type="ECO:0000256" key="1">
    <source>
        <dbReference type="SAM" id="Phobius"/>
    </source>
</evidence>
<keyword evidence="1" id="KW-0472">Membrane</keyword>
<dbReference type="Proteomes" id="UP000307362">
    <property type="component" value="Unassembled WGS sequence"/>
</dbReference>
<organism evidence="2 3">
    <name type="scientific">Pseudoalteromonas phenolica</name>
    <dbReference type="NCBI Taxonomy" id="161398"/>
    <lineage>
        <taxon>Bacteria</taxon>
        <taxon>Pseudomonadati</taxon>
        <taxon>Pseudomonadota</taxon>
        <taxon>Gammaproteobacteria</taxon>
        <taxon>Alteromonadales</taxon>
        <taxon>Pseudoalteromonadaceae</taxon>
        <taxon>Pseudoalteromonas</taxon>
    </lineage>
</organism>
<gene>
    <name evidence="2" type="ORF">CWB73_11115</name>
</gene>
<keyword evidence="1" id="KW-0812">Transmembrane</keyword>
<dbReference type="RefSeq" id="WP_138567642.1">
    <property type="nucleotide sequence ID" value="NZ_PNCM01000021.1"/>
</dbReference>
<dbReference type="EMBL" id="PNCM01000021">
    <property type="protein sequence ID" value="TMP80575.1"/>
    <property type="molecule type" value="Genomic_DNA"/>
</dbReference>
<dbReference type="AlphaFoldDB" id="A0A5S3YUR0"/>